<dbReference type="InterPro" id="IPR006619">
    <property type="entry name" value="PGRP_domain_met/bac"/>
</dbReference>
<dbReference type="Proteomes" id="UP001476950">
    <property type="component" value="Unassembled WGS sequence"/>
</dbReference>
<dbReference type="InterPro" id="IPR015510">
    <property type="entry name" value="PGRP"/>
</dbReference>
<reference evidence="4 5" key="1">
    <citation type="submission" date="2022-04" db="EMBL/GenBank/DDBJ databases">
        <title>Positive selection, recombination, and allopatry shape intraspecific diversity of widespread and dominant cyanobacteria.</title>
        <authorList>
            <person name="Wei J."/>
            <person name="Shu W."/>
            <person name="Hu C."/>
        </authorList>
    </citation>
    <scope>NUCLEOTIDE SEQUENCE [LARGE SCALE GENOMIC DNA]</scope>
    <source>
        <strain evidence="4 5">AS-A4</strain>
    </source>
</reference>
<accession>A0ABV0KJS6</accession>
<sequence length="472" mass="51365">MSKRFLHALPPEVFLAMIQVTQAPQSPVLVQQQFTISGIASPTYAGRTLALTVDNQYNAKGPAIDTDGNWTIGFLFQQAGSRRLKIAIDSESAEVVVQVVTTPPPPANRLRFITVPQPITVGQTFVFTGEADGYANDAQLLLRADQKYELARPTVQVGKWQAVVGFNQAGSRLLEIIGAGQDRAQVTITVTGTTPPRSPRVSFTNLPQGVRTEQVIVLQGNAAGYSDGAELVLRADQRTELARPKVQAGQWQTTALFHQSGKRLIEIIGSEQDRAQITLDVQAAPSSLQLFPRTAWTTQATPTSLPDLQPQRITLHHTTFTALAVNASQAQEVARMQSLWSSNVNGNGWSDLGYHYIIMPSGRIYVGRSERKRGAHDVINDGLGIAFDGLYTTATITNQQFQSAIALCTQLCQRYGFKDPVTPVPTPTADFGTRNIPLICGHRDRVATACPGSEGGRTVRLAEIRQTVKTKL</sequence>
<comment type="similarity">
    <text evidence="1">Belongs to the N-acetylmuramoyl-L-alanine amidase 2 family.</text>
</comment>
<comment type="caution">
    <text evidence="4">The sequence shown here is derived from an EMBL/GenBank/DDBJ whole genome shotgun (WGS) entry which is preliminary data.</text>
</comment>
<evidence type="ECO:0000256" key="1">
    <source>
        <dbReference type="ARBA" id="ARBA00007553"/>
    </source>
</evidence>
<gene>
    <name evidence="4" type="ORF">NDI38_13805</name>
</gene>
<feature type="domain" description="Peptidoglycan recognition protein family" evidence="3">
    <location>
        <begin position="288"/>
        <end position="426"/>
    </location>
</feature>
<dbReference type="EMBL" id="JAMPLM010000011">
    <property type="protein sequence ID" value="MEP1059516.1"/>
    <property type="molecule type" value="Genomic_DNA"/>
</dbReference>
<name>A0ABV0KJS6_9CYAN</name>
<dbReference type="SUPFAM" id="SSF55846">
    <property type="entry name" value="N-acetylmuramoyl-L-alanine amidase-like"/>
    <property type="match status" value="1"/>
</dbReference>
<dbReference type="Gene3D" id="3.40.80.10">
    <property type="entry name" value="Peptidoglycan recognition protein-like"/>
    <property type="match status" value="1"/>
</dbReference>
<proteinExistence type="inferred from homology"/>
<dbReference type="InterPro" id="IPR002502">
    <property type="entry name" value="Amidase_domain"/>
</dbReference>
<feature type="domain" description="N-acetylmuramoyl-L-alanine amidase" evidence="2">
    <location>
        <begin position="300"/>
        <end position="452"/>
    </location>
</feature>
<dbReference type="PANTHER" id="PTHR11022:SF41">
    <property type="entry name" value="PEPTIDOGLYCAN-RECOGNITION PROTEIN LC-RELATED"/>
    <property type="match status" value="1"/>
</dbReference>
<protein>
    <submittedName>
        <fullName evidence="4">Peptidoglycan recognition protein family protein</fullName>
    </submittedName>
</protein>
<dbReference type="PANTHER" id="PTHR11022">
    <property type="entry name" value="PEPTIDOGLYCAN RECOGNITION PROTEIN"/>
    <property type="match status" value="1"/>
</dbReference>
<dbReference type="CDD" id="cd06583">
    <property type="entry name" value="PGRP"/>
    <property type="match status" value="1"/>
</dbReference>
<evidence type="ECO:0000259" key="2">
    <source>
        <dbReference type="SMART" id="SM00644"/>
    </source>
</evidence>
<organism evidence="4 5">
    <name type="scientific">Stenomitos frigidus AS-A4</name>
    <dbReference type="NCBI Taxonomy" id="2933935"/>
    <lineage>
        <taxon>Bacteria</taxon>
        <taxon>Bacillati</taxon>
        <taxon>Cyanobacteriota</taxon>
        <taxon>Cyanophyceae</taxon>
        <taxon>Leptolyngbyales</taxon>
        <taxon>Leptolyngbyaceae</taxon>
        <taxon>Stenomitos</taxon>
    </lineage>
</organism>
<keyword evidence="5" id="KW-1185">Reference proteome</keyword>
<evidence type="ECO:0000259" key="3">
    <source>
        <dbReference type="SMART" id="SM00701"/>
    </source>
</evidence>
<evidence type="ECO:0000313" key="5">
    <source>
        <dbReference type="Proteomes" id="UP001476950"/>
    </source>
</evidence>
<dbReference type="Pfam" id="PF01510">
    <property type="entry name" value="Amidase_2"/>
    <property type="match status" value="1"/>
</dbReference>
<dbReference type="InterPro" id="IPR036505">
    <property type="entry name" value="Amidase/PGRP_sf"/>
</dbReference>
<dbReference type="SMART" id="SM00701">
    <property type="entry name" value="PGRP"/>
    <property type="match status" value="1"/>
</dbReference>
<dbReference type="SMART" id="SM00644">
    <property type="entry name" value="Ami_2"/>
    <property type="match status" value="1"/>
</dbReference>
<evidence type="ECO:0000313" key="4">
    <source>
        <dbReference type="EMBL" id="MEP1059516.1"/>
    </source>
</evidence>